<reference evidence="2" key="1">
    <citation type="submission" date="2020-10" db="EMBL/GenBank/DDBJ databases">
        <authorList>
            <person name="Gilroy R."/>
        </authorList>
    </citation>
    <scope>NUCLEOTIDE SEQUENCE</scope>
    <source>
        <strain evidence="2">ChiBcec2-4451</strain>
    </source>
</reference>
<evidence type="ECO:0000313" key="3">
    <source>
        <dbReference type="Proteomes" id="UP000886723"/>
    </source>
</evidence>
<evidence type="ECO:0000259" key="1">
    <source>
        <dbReference type="Pfam" id="PF07561"/>
    </source>
</evidence>
<dbReference type="Proteomes" id="UP000886723">
    <property type="component" value="Unassembled WGS sequence"/>
</dbReference>
<accession>A0A9D1NV64</accession>
<feature type="domain" description="DUF1540" evidence="1">
    <location>
        <begin position="5"/>
        <end position="42"/>
    </location>
</feature>
<name>A0A9D1NV64_9FIRM</name>
<dbReference type="AlphaFoldDB" id="A0A9D1NV64"/>
<comment type="caution">
    <text evidence="2">The sequence shown here is derived from an EMBL/GenBank/DDBJ whole genome shotgun (WGS) entry which is preliminary data.</text>
</comment>
<sequence length="104" mass="10996">MPALRCSATKCVYNKEQLCSRDGIQVDGANARTVDETCCSSFQERTGETNAMESGSGKTNVQVGCKACECSFNNNQSCEAGSISIGGANACHCQETCCGTFQCR</sequence>
<evidence type="ECO:0000313" key="2">
    <source>
        <dbReference type="EMBL" id="HIV13564.1"/>
    </source>
</evidence>
<proteinExistence type="predicted"/>
<feature type="domain" description="DUF1540" evidence="1">
    <location>
        <begin position="63"/>
        <end position="101"/>
    </location>
</feature>
<organism evidence="2 3">
    <name type="scientific">Candidatus Pullilachnospira stercoravium</name>
    <dbReference type="NCBI Taxonomy" id="2840913"/>
    <lineage>
        <taxon>Bacteria</taxon>
        <taxon>Bacillati</taxon>
        <taxon>Bacillota</taxon>
        <taxon>Clostridia</taxon>
        <taxon>Lachnospirales</taxon>
        <taxon>Lachnospiraceae</taxon>
        <taxon>Lachnospiraceae incertae sedis</taxon>
        <taxon>Candidatus Pullilachnospira</taxon>
    </lineage>
</organism>
<dbReference type="Pfam" id="PF07561">
    <property type="entry name" value="DUF1540"/>
    <property type="match status" value="2"/>
</dbReference>
<dbReference type="InterPro" id="IPR011437">
    <property type="entry name" value="DUF1540"/>
</dbReference>
<dbReference type="EMBL" id="DVON01000223">
    <property type="protein sequence ID" value="HIV13564.1"/>
    <property type="molecule type" value="Genomic_DNA"/>
</dbReference>
<protein>
    <submittedName>
        <fullName evidence="2">DUF1540 domain-containing protein</fullName>
    </submittedName>
</protein>
<reference evidence="2" key="2">
    <citation type="journal article" date="2021" name="PeerJ">
        <title>Extensive microbial diversity within the chicken gut microbiome revealed by metagenomics and culture.</title>
        <authorList>
            <person name="Gilroy R."/>
            <person name="Ravi A."/>
            <person name="Getino M."/>
            <person name="Pursley I."/>
            <person name="Horton D.L."/>
            <person name="Alikhan N.F."/>
            <person name="Baker D."/>
            <person name="Gharbi K."/>
            <person name="Hall N."/>
            <person name="Watson M."/>
            <person name="Adriaenssens E.M."/>
            <person name="Foster-Nyarko E."/>
            <person name="Jarju S."/>
            <person name="Secka A."/>
            <person name="Antonio M."/>
            <person name="Oren A."/>
            <person name="Chaudhuri R.R."/>
            <person name="La Ragione R."/>
            <person name="Hildebrand F."/>
            <person name="Pallen M.J."/>
        </authorList>
    </citation>
    <scope>NUCLEOTIDE SEQUENCE</scope>
    <source>
        <strain evidence="2">ChiBcec2-4451</strain>
    </source>
</reference>
<gene>
    <name evidence="2" type="ORF">IAA63_10555</name>
</gene>